<dbReference type="InterPro" id="IPR003591">
    <property type="entry name" value="Leu-rich_rpt_typical-subtyp"/>
</dbReference>
<dbReference type="AlphaFoldDB" id="A0A1I8E9X3"/>
<evidence type="ECO:0000256" key="3">
    <source>
        <dbReference type="SAM" id="MobiDB-lite"/>
    </source>
</evidence>
<dbReference type="SMART" id="SM00364">
    <property type="entry name" value="LRR_BAC"/>
    <property type="match status" value="4"/>
</dbReference>
<dbReference type="PANTHER" id="PTHR48051">
    <property type="match status" value="1"/>
</dbReference>
<feature type="region of interest" description="Disordered" evidence="3">
    <location>
        <begin position="251"/>
        <end position="272"/>
    </location>
</feature>
<dbReference type="InterPro" id="IPR001611">
    <property type="entry name" value="Leu-rich_rpt"/>
</dbReference>
<dbReference type="STRING" id="6293.A0A1I8E9X3"/>
<reference evidence="5" key="1">
    <citation type="submission" date="2016-11" db="UniProtKB">
        <authorList>
            <consortium name="WormBaseParasite"/>
        </authorList>
    </citation>
    <scope>IDENTIFICATION</scope>
    <source>
        <strain evidence="5">pt0022</strain>
    </source>
</reference>
<feature type="domain" description="Disease resistance R13L4/SHOC-2-like LRR" evidence="4">
    <location>
        <begin position="34"/>
        <end position="120"/>
    </location>
</feature>
<dbReference type="WBParaSite" id="maker-PairedContig_1052-snap-gene-0.9-mRNA-1">
    <property type="protein sequence ID" value="maker-PairedContig_1052-snap-gene-0.9-mRNA-1"/>
    <property type="gene ID" value="maker-PairedContig_1052-snap-gene-0.9"/>
</dbReference>
<evidence type="ECO:0000256" key="1">
    <source>
        <dbReference type="ARBA" id="ARBA00022614"/>
    </source>
</evidence>
<dbReference type="Pfam" id="PF23598">
    <property type="entry name" value="LRR_14"/>
    <property type="match status" value="1"/>
</dbReference>
<accession>A0A1I8E9X3</accession>
<dbReference type="PROSITE" id="PS51450">
    <property type="entry name" value="LRR"/>
    <property type="match status" value="2"/>
</dbReference>
<evidence type="ECO:0000313" key="5">
    <source>
        <dbReference type="WBParaSite" id="maker-PairedContig_1052-snap-gene-0.9-mRNA-1"/>
    </source>
</evidence>
<keyword evidence="1" id="KW-0433">Leucine-rich repeat</keyword>
<proteinExistence type="predicted"/>
<evidence type="ECO:0000256" key="2">
    <source>
        <dbReference type="ARBA" id="ARBA00022737"/>
    </source>
</evidence>
<dbReference type="SUPFAM" id="SSF52058">
    <property type="entry name" value="L domain-like"/>
    <property type="match status" value="1"/>
</dbReference>
<dbReference type="GO" id="GO:0005737">
    <property type="term" value="C:cytoplasm"/>
    <property type="evidence" value="ECO:0007669"/>
    <property type="project" value="TreeGrafter"/>
</dbReference>
<organism evidence="5">
    <name type="scientific">Wuchereria bancrofti</name>
    <dbReference type="NCBI Taxonomy" id="6293"/>
    <lineage>
        <taxon>Eukaryota</taxon>
        <taxon>Metazoa</taxon>
        <taxon>Ecdysozoa</taxon>
        <taxon>Nematoda</taxon>
        <taxon>Chromadorea</taxon>
        <taxon>Rhabditida</taxon>
        <taxon>Spirurina</taxon>
        <taxon>Spiruromorpha</taxon>
        <taxon>Filarioidea</taxon>
        <taxon>Onchocercidae</taxon>
        <taxon>Wuchereria</taxon>
    </lineage>
</organism>
<dbReference type="Gene3D" id="3.80.10.10">
    <property type="entry name" value="Ribonuclease Inhibitor"/>
    <property type="match status" value="2"/>
</dbReference>
<dbReference type="PANTHER" id="PTHR48051:SF1">
    <property type="entry name" value="RAS SUPPRESSOR PROTEIN 1"/>
    <property type="match status" value="1"/>
</dbReference>
<dbReference type="InterPro" id="IPR055414">
    <property type="entry name" value="LRR_R13L4/SHOC2-like"/>
</dbReference>
<keyword evidence="2" id="KW-0677">Repeat</keyword>
<protein>
    <recommendedName>
        <fullName evidence="4">Disease resistance R13L4/SHOC-2-like LRR domain-containing protein</fullName>
    </recommendedName>
</protein>
<dbReference type="InterPro" id="IPR050216">
    <property type="entry name" value="LRR_domain-containing"/>
</dbReference>
<evidence type="ECO:0000259" key="4">
    <source>
        <dbReference type="Pfam" id="PF23598"/>
    </source>
</evidence>
<dbReference type="SMART" id="SM00369">
    <property type="entry name" value="LRR_TYP"/>
    <property type="match status" value="7"/>
</dbReference>
<dbReference type="InterPro" id="IPR032675">
    <property type="entry name" value="LRR_dom_sf"/>
</dbReference>
<sequence>MLNVSKMPISKADRNRDEASAEIEHIDRGIHSFQEISHIFNNLALRRLILSHNKISSVPSNIADLVNLESLNLWNNQIEDLPTSISSLNKLRILNLGMNRLNILPRGFGSFQALEILDLTYNNLNERSLPGNFFFMPTLRALYLGDNDFEYLPADIENLSSLQVLVLRENDLLALPKEIGKLYRLKELHIQGNRLTVLPPEIAGLDLVGPKRVLRLENNPWVQSLAEPLAKGPLALMECLRSDSYKYQYGRQESGTGIAPPKARNKDKKISRQKETCVDEVDACVDEDEENSLKI</sequence>
<dbReference type="Pfam" id="PF00560">
    <property type="entry name" value="LRR_1"/>
    <property type="match status" value="1"/>
</dbReference>
<dbReference type="FunFam" id="3.80.10.10:FF:000034">
    <property type="entry name" value="Ras suppressor protein 1"/>
    <property type="match status" value="1"/>
</dbReference>
<name>A0A1I8E9X3_WUCBA</name>